<gene>
    <name evidence="2" type="ORF">EHO59_15005</name>
</gene>
<dbReference type="Proteomes" id="UP000297453">
    <property type="component" value="Unassembled WGS sequence"/>
</dbReference>
<reference evidence="2" key="1">
    <citation type="journal article" date="2019" name="PLoS Negl. Trop. Dis.">
        <title>Revisiting the worldwide diversity of Leptospira species in the environment.</title>
        <authorList>
            <person name="Vincent A.T."/>
            <person name="Schiettekatte O."/>
            <person name="Bourhy P."/>
            <person name="Veyrier F.J."/>
            <person name="Picardeau M."/>
        </authorList>
    </citation>
    <scope>NUCLEOTIDE SEQUENCE [LARGE SCALE GENOMIC DNA]</scope>
    <source>
        <strain evidence="2">SSS9</strain>
    </source>
</reference>
<keyword evidence="3" id="KW-1185">Reference proteome</keyword>
<dbReference type="EMBL" id="RQEP01000019">
    <property type="protein sequence ID" value="TGJ99185.1"/>
    <property type="molecule type" value="Genomic_DNA"/>
</dbReference>
<feature type="signal peptide" evidence="1">
    <location>
        <begin position="1"/>
        <end position="23"/>
    </location>
</feature>
<dbReference type="PROSITE" id="PS51257">
    <property type="entry name" value="PROKAR_LIPOPROTEIN"/>
    <property type="match status" value="1"/>
</dbReference>
<evidence type="ECO:0000256" key="1">
    <source>
        <dbReference type="SAM" id="SignalP"/>
    </source>
</evidence>
<keyword evidence="1" id="KW-0732">Signal</keyword>
<protein>
    <recommendedName>
        <fullName evidence="4">Lipoprotein</fullName>
    </recommendedName>
</protein>
<sequence length="304" mass="35132">MSYKRFIFMFTRLTFSFLLFLSACDCKQEPSNPMKETSIQDEQEAVDFERCVDGKLVRKKGDDWETCVRPERTVFRHTLKNDQIFEVNLQSEIIQGSHTFHDTIIVKYKGKKVFSRSYLDLPVSIRYDETEHFRNGSYDVFVVITNTQGAHCCSVVDTITLDPKDKLSISNIPTPDHISFADMDNDGFIDAIAGNYLDYFHQSHADSADASIFFRFKNGRFVQDKKAFSKIYEGMAESHKSNIKSNNPSIENLNSVISAAFYYIYIGKENLAKALIYKYGKEIERDSINPTQLFKELRELVKEI</sequence>
<organism evidence="2 3">
    <name type="scientific">Leptospira semungkisensis</name>
    <dbReference type="NCBI Taxonomy" id="2484985"/>
    <lineage>
        <taxon>Bacteria</taxon>
        <taxon>Pseudomonadati</taxon>
        <taxon>Spirochaetota</taxon>
        <taxon>Spirochaetia</taxon>
        <taxon>Leptospirales</taxon>
        <taxon>Leptospiraceae</taxon>
        <taxon>Leptospira</taxon>
    </lineage>
</organism>
<dbReference type="AlphaFoldDB" id="A0A4R9FKN6"/>
<name>A0A4R9FKN6_9LEPT</name>
<evidence type="ECO:0000313" key="2">
    <source>
        <dbReference type="EMBL" id="TGJ99185.1"/>
    </source>
</evidence>
<evidence type="ECO:0008006" key="4">
    <source>
        <dbReference type="Google" id="ProtNLM"/>
    </source>
</evidence>
<dbReference type="RefSeq" id="WP_210413088.1">
    <property type="nucleotide sequence ID" value="NZ_RQEP01000019.1"/>
</dbReference>
<comment type="caution">
    <text evidence="2">The sequence shown here is derived from an EMBL/GenBank/DDBJ whole genome shotgun (WGS) entry which is preliminary data.</text>
</comment>
<accession>A0A4R9FKN6</accession>
<feature type="chain" id="PRO_5020872427" description="Lipoprotein" evidence="1">
    <location>
        <begin position="24"/>
        <end position="304"/>
    </location>
</feature>
<evidence type="ECO:0000313" key="3">
    <source>
        <dbReference type="Proteomes" id="UP000297453"/>
    </source>
</evidence>
<proteinExistence type="predicted"/>